<dbReference type="Gene3D" id="3.40.50.300">
    <property type="entry name" value="P-loop containing nucleotide triphosphate hydrolases"/>
    <property type="match status" value="1"/>
</dbReference>
<dbReference type="GO" id="GO:0005524">
    <property type="term" value="F:ATP binding"/>
    <property type="evidence" value="ECO:0007669"/>
    <property type="project" value="UniProtKB-KW"/>
</dbReference>
<keyword evidence="1" id="KW-0547">Nucleotide-binding</keyword>
<keyword evidence="5" id="KW-1185">Reference proteome</keyword>
<dbReference type="GO" id="GO:0016887">
    <property type="term" value="F:ATP hydrolysis activity"/>
    <property type="evidence" value="ECO:0007669"/>
    <property type="project" value="InterPro"/>
</dbReference>
<dbReference type="AlphaFoldDB" id="Q6LHH9"/>
<evidence type="ECO:0000256" key="1">
    <source>
        <dbReference type="ARBA" id="ARBA00022741"/>
    </source>
</evidence>
<dbReference type="InterPro" id="IPR003593">
    <property type="entry name" value="AAA+_ATPase"/>
</dbReference>
<dbReference type="EMBL" id="CR378679">
    <property type="protein sequence ID" value="CAG23251.1"/>
    <property type="molecule type" value="Genomic_DNA"/>
</dbReference>
<protein>
    <submittedName>
        <fullName evidence="4">Hypothetical ATP-binding protein ofiron/siderophore ABC transporter</fullName>
    </submittedName>
</protein>
<feature type="domain" description="ABC transporter" evidence="3">
    <location>
        <begin position="8"/>
        <end position="246"/>
    </location>
</feature>
<dbReference type="InterPro" id="IPR003439">
    <property type="entry name" value="ABC_transporter-like_ATP-bd"/>
</dbReference>
<dbReference type="InterPro" id="IPR027417">
    <property type="entry name" value="P-loop_NTPase"/>
</dbReference>
<keyword evidence="2 4" id="KW-0067">ATP-binding</keyword>
<proteinExistence type="predicted"/>
<dbReference type="PROSITE" id="PS00211">
    <property type="entry name" value="ABC_TRANSPORTER_1"/>
    <property type="match status" value="1"/>
</dbReference>
<sequence>MGINVNRLRVKTLLLVSVITSLSVSFGGNRVLNDLTISEIHFGEMVSLIGKNGAGKSTVLKQMTKLIRFDPHLITLAGKPLVLDEIGYVPQDHRITASISVVELLITTMHVGSSSLFTKADSAEKALVLLYSIGIIHLANKICTELSGGESQMVGLAQAVINKPKVLILDEPTSALDMSNQLKLLEYVKAYTRQYSAYVLMVVHDLNLAIQYSDKVAALHDGRLFTYGEPAHIIDEQLIKDLFSVKSRIIQLDDYPVVVVRS</sequence>
<evidence type="ECO:0000313" key="5">
    <source>
        <dbReference type="Proteomes" id="UP000000593"/>
    </source>
</evidence>
<reference evidence="5" key="1">
    <citation type="journal article" date="2005" name="Science">
        <title>Life at depth: Photobacterium profundum genome sequence and expression analysis.</title>
        <authorList>
            <person name="Vezzi A."/>
            <person name="Campanaro S."/>
            <person name="D'Angelo M."/>
            <person name="Simonato F."/>
            <person name="Vitulo N."/>
            <person name="Lauro F.M."/>
            <person name="Cestaro A."/>
            <person name="Malacrida G."/>
            <person name="Simionati B."/>
            <person name="Cannata N."/>
            <person name="Romualdi C."/>
            <person name="Bartlett D.H."/>
            <person name="Valle G."/>
        </authorList>
    </citation>
    <scope>NUCLEOTIDE SEQUENCE [LARGE SCALE GENOMIC DNA]</scope>
    <source>
        <strain evidence="5">ATCC BAA-1253 / SS9</strain>
    </source>
</reference>
<dbReference type="KEGG" id="ppr:PBPRB1384"/>
<organism evidence="4 5">
    <name type="scientific">Photobacterium profundum (strain SS9)</name>
    <dbReference type="NCBI Taxonomy" id="298386"/>
    <lineage>
        <taxon>Bacteria</taxon>
        <taxon>Pseudomonadati</taxon>
        <taxon>Pseudomonadota</taxon>
        <taxon>Gammaproteobacteria</taxon>
        <taxon>Vibrionales</taxon>
        <taxon>Vibrionaceae</taxon>
        <taxon>Photobacterium</taxon>
    </lineage>
</organism>
<evidence type="ECO:0000256" key="2">
    <source>
        <dbReference type="ARBA" id="ARBA00022840"/>
    </source>
</evidence>
<gene>
    <name evidence="4" type="primary">CV1487</name>
    <name evidence="4" type="ordered locus">PBPRB1384</name>
</gene>
<dbReference type="PANTHER" id="PTHR42794:SF2">
    <property type="entry name" value="ABC TRANSPORTER ATP-BINDING PROTEIN"/>
    <property type="match status" value="1"/>
</dbReference>
<name>Q6LHH9_PHOPR</name>
<evidence type="ECO:0000313" key="4">
    <source>
        <dbReference type="EMBL" id="CAG23251.1"/>
    </source>
</evidence>
<dbReference type="eggNOG" id="COG1120">
    <property type="taxonomic scope" value="Bacteria"/>
</dbReference>
<dbReference type="Pfam" id="PF00005">
    <property type="entry name" value="ABC_tran"/>
    <property type="match status" value="1"/>
</dbReference>
<dbReference type="InterPro" id="IPR017871">
    <property type="entry name" value="ABC_transporter-like_CS"/>
</dbReference>
<accession>Q6LHH9</accession>
<dbReference type="SUPFAM" id="SSF52540">
    <property type="entry name" value="P-loop containing nucleoside triphosphate hydrolases"/>
    <property type="match status" value="1"/>
</dbReference>
<dbReference type="SMART" id="SM00382">
    <property type="entry name" value="AAA"/>
    <property type="match status" value="1"/>
</dbReference>
<evidence type="ECO:0000259" key="3">
    <source>
        <dbReference type="PROSITE" id="PS50893"/>
    </source>
</evidence>
<dbReference type="PROSITE" id="PS50893">
    <property type="entry name" value="ABC_TRANSPORTER_2"/>
    <property type="match status" value="1"/>
</dbReference>
<dbReference type="Proteomes" id="UP000000593">
    <property type="component" value="Chromosome 2"/>
</dbReference>
<dbReference type="HOGENOM" id="CLU_000604_1_11_6"/>
<dbReference type="STRING" id="298386.PBPRB1384"/>
<dbReference type="PANTHER" id="PTHR42794">
    <property type="entry name" value="HEMIN IMPORT ATP-BINDING PROTEIN HMUV"/>
    <property type="match status" value="1"/>
</dbReference>
<dbReference type="CDD" id="cd03214">
    <property type="entry name" value="ABC_Iron-Siderophores_B12_Hemin"/>
    <property type="match status" value="1"/>
</dbReference>